<feature type="binding site" evidence="4">
    <location>
        <position position="316"/>
    </location>
    <ligand>
        <name>Mn(2+)</name>
        <dbReference type="ChEBI" id="CHEBI:29035"/>
        <label>1</label>
    </ligand>
</feature>
<feature type="binding site" evidence="4">
    <location>
        <position position="183"/>
    </location>
    <ligand>
        <name>Mn(2+)</name>
        <dbReference type="ChEBI" id="CHEBI:29035"/>
        <label>1</label>
    </ligand>
</feature>
<organism evidence="7 8">
    <name type="scientific">Hanseniaspora valbyensis NRRL Y-1626</name>
    <dbReference type="NCBI Taxonomy" id="766949"/>
    <lineage>
        <taxon>Eukaryota</taxon>
        <taxon>Fungi</taxon>
        <taxon>Dikarya</taxon>
        <taxon>Ascomycota</taxon>
        <taxon>Saccharomycotina</taxon>
        <taxon>Saccharomycetes</taxon>
        <taxon>Saccharomycodales</taxon>
        <taxon>Saccharomycodaceae</taxon>
        <taxon>Hanseniaspora</taxon>
    </lineage>
</organism>
<sequence>MKLTTLAVELLAGSFLLPVDAFQQQIISPQQQNFHKEHKEPSLQDLWGSSWPYQGIQTFAHLPFSECLLNRSETFDIAVVGVPFDTAVTFRPGARFGPQGIRKSSQRQTSLRGFNFRAGINPFDDWAHIMDCGDIPVTPMDNKLALRQMTEAYENLLIGRNSTSEGEDGEILTPRLVSLGGDHSITLPALRALAQLHGNITVIHFDSHLDTWAPSKFPSFWDSDIGDFNHGSMLWMAKQENLLATDGNMHVGLRTRLSGTTYEDYDDDIDVGFERIHADDFLEIGVKGVLEQIKNYLGETEEERLARKIYISVDIDVLDPSAAPGTGTMEVGGLLSRELIYLLRGLDKYNVVGADVVEVSPPYDPLEITQLAGAQVAYELITSMVKNGPAIKSTK</sequence>
<keyword evidence="3 5" id="KW-0378">Hydrolase</keyword>
<dbReference type="PANTHER" id="PTHR11358">
    <property type="entry name" value="ARGINASE/AGMATINASE"/>
    <property type="match status" value="1"/>
</dbReference>
<dbReference type="EMBL" id="LXPE01000022">
    <property type="protein sequence ID" value="OBA26169.1"/>
    <property type="molecule type" value="Genomic_DNA"/>
</dbReference>
<accession>A0A1B7TBP7</accession>
<feature type="signal peptide" evidence="6">
    <location>
        <begin position="1"/>
        <end position="21"/>
    </location>
</feature>
<evidence type="ECO:0000256" key="5">
    <source>
        <dbReference type="RuleBase" id="RU003684"/>
    </source>
</evidence>
<dbReference type="CDD" id="cd11592">
    <property type="entry name" value="Agmatinase_PAH"/>
    <property type="match status" value="1"/>
</dbReference>
<dbReference type="AlphaFoldDB" id="A0A1B7TBP7"/>
<gene>
    <name evidence="7" type="ORF">HANVADRAFT_87773</name>
</gene>
<evidence type="ECO:0000256" key="4">
    <source>
        <dbReference type="PIRSR" id="PIRSR036979-1"/>
    </source>
</evidence>
<comment type="cofactor">
    <cofactor evidence="4">
        <name>Mn(2+)</name>
        <dbReference type="ChEBI" id="CHEBI:29035"/>
    </cofactor>
    <text evidence="4">Binds 2 manganese ions per subunit.</text>
</comment>
<evidence type="ECO:0000256" key="1">
    <source>
        <dbReference type="ARBA" id="ARBA00009227"/>
    </source>
</evidence>
<dbReference type="OrthoDB" id="288726at2759"/>
<dbReference type="SUPFAM" id="SSF52768">
    <property type="entry name" value="Arginase/deacetylase"/>
    <property type="match status" value="1"/>
</dbReference>
<dbReference type="InterPro" id="IPR023696">
    <property type="entry name" value="Ureohydrolase_dom_sf"/>
</dbReference>
<evidence type="ECO:0000256" key="2">
    <source>
        <dbReference type="ARBA" id="ARBA00022723"/>
    </source>
</evidence>
<dbReference type="PANTHER" id="PTHR11358:SF26">
    <property type="entry name" value="GUANIDINO ACID HYDROLASE, MITOCHONDRIAL"/>
    <property type="match status" value="1"/>
</dbReference>
<protein>
    <submittedName>
        <fullName evidence="7">Arginase/deacetylase</fullName>
    </submittedName>
</protein>
<evidence type="ECO:0000313" key="7">
    <source>
        <dbReference type="EMBL" id="OBA26169.1"/>
    </source>
</evidence>
<dbReference type="Gene3D" id="3.40.800.10">
    <property type="entry name" value="Ureohydrolase domain"/>
    <property type="match status" value="1"/>
</dbReference>
<evidence type="ECO:0000256" key="6">
    <source>
        <dbReference type="SAM" id="SignalP"/>
    </source>
</evidence>
<dbReference type="PROSITE" id="PS51409">
    <property type="entry name" value="ARGINASE_2"/>
    <property type="match status" value="1"/>
</dbReference>
<evidence type="ECO:0000256" key="3">
    <source>
        <dbReference type="ARBA" id="ARBA00022801"/>
    </source>
</evidence>
<keyword evidence="8" id="KW-1185">Reference proteome</keyword>
<keyword evidence="2 4" id="KW-0479">Metal-binding</keyword>
<dbReference type="InterPro" id="IPR020855">
    <property type="entry name" value="Ureohydrolase_Mn_BS"/>
</dbReference>
<reference evidence="8" key="1">
    <citation type="journal article" date="2016" name="Proc. Natl. Acad. Sci. U.S.A.">
        <title>Comparative genomics of biotechnologically important yeasts.</title>
        <authorList>
            <person name="Riley R."/>
            <person name="Haridas S."/>
            <person name="Wolfe K.H."/>
            <person name="Lopes M.R."/>
            <person name="Hittinger C.T."/>
            <person name="Goeker M."/>
            <person name="Salamov A.A."/>
            <person name="Wisecaver J.H."/>
            <person name="Long T.M."/>
            <person name="Calvey C.H."/>
            <person name="Aerts A.L."/>
            <person name="Barry K.W."/>
            <person name="Choi C."/>
            <person name="Clum A."/>
            <person name="Coughlan A.Y."/>
            <person name="Deshpande S."/>
            <person name="Douglass A.P."/>
            <person name="Hanson S.J."/>
            <person name="Klenk H.-P."/>
            <person name="LaButti K.M."/>
            <person name="Lapidus A."/>
            <person name="Lindquist E.A."/>
            <person name="Lipzen A.M."/>
            <person name="Meier-Kolthoff J.P."/>
            <person name="Ohm R.A."/>
            <person name="Otillar R.P."/>
            <person name="Pangilinan J.L."/>
            <person name="Peng Y."/>
            <person name="Rokas A."/>
            <person name="Rosa C.A."/>
            <person name="Scheuner C."/>
            <person name="Sibirny A.A."/>
            <person name="Slot J.C."/>
            <person name="Stielow J.B."/>
            <person name="Sun H."/>
            <person name="Kurtzman C.P."/>
            <person name="Blackwell M."/>
            <person name="Grigoriev I.V."/>
            <person name="Jeffries T.W."/>
        </authorList>
    </citation>
    <scope>NUCLEOTIDE SEQUENCE [LARGE SCALE GENOMIC DNA]</scope>
    <source>
        <strain evidence="8">NRRL Y-1626</strain>
    </source>
</reference>
<evidence type="ECO:0000313" key="8">
    <source>
        <dbReference type="Proteomes" id="UP000092321"/>
    </source>
</evidence>
<keyword evidence="4" id="KW-0464">Manganese</keyword>
<dbReference type="PRINTS" id="PR00116">
    <property type="entry name" value="ARGINASE"/>
</dbReference>
<feature type="binding site" evidence="4">
    <location>
        <position position="210"/>
    </location>
    <ligand>
        <name>Mn(2+)</name>
        <dbReference type="ChEBI" id="CHEBI:29035"/>
        <label>1</label>
    </ligand>
</feature>
<dbReference type="GO" id="GO:0046872">
    <property type="term" value="F:metal ion binding"/>
    <property type="evidence" value="ECO:0007669"/>
    <property type="project" value="UniProtKB-KW"/>
</dbReference>
<dbReference type="PROSITE" id="PS01053">
    <property type="entry name" value="ARGINASE_1"/>
    <property type="match status" value="1"/>
</dbReference>
<keyword evidence="6" id="KW-0732">Signal</keyword>
<dbReference type="Pfam" id="PF00491">
    <property type="entry name" value="Arginase"/>
    <property type="match status" value="1"/>
</dbReference>
<feature type="binding site" evidence="4">
    <location>
        <position position="314"/>
    </location>
    <ligand>
        <name>Mn(2+)</name>
        <dbReference type="ChEBI" id="CHEBI:29035"/>
        <label>1</label>
    </ligand>
</feature>
<dbReference type="GO" id="GO:0008783">
    <property type="term" value="F:agmatinase activity"/>
    <property type="evidence" value="ECO:0007669"/>
    <property type="project" value="TreeGrafter"/>
</dbReference>
<feature type="binding site" evidence="4">
    <location>
        <position position="206"/>
    </location>
    <ligand>
        <name>Mn(2+)</name>
        <dbReference type="ChEBI" id="CHEBI:29035"/>
        <label>1</label>
    </ligand>
</feature>
<comment type="caution">
    <text evidence="7">The sequence shown here is derived from an EMBL/GenBank/DDBJ whole genome shotgun (WGS) entry which is preliminary data.</text>
</comment>
<dbReference type="FunFam" id="3.40.800.10:FF:000014">
    <property type="entry name" value="Arginase family protein"/>
    <property type="match status" value="1"/>
</dbReference>
<name>A0A1B7TBP7_9ASCO</name>
<dbReference type="GO" id="GO:0033389">
    <property type="term" value="P:putrescine biosynthetic process from arginine, via agmatine"/>
    <property type="evidence" value="ECO:0007669"/>
    <property type="project" value="TreeGrafter"/>
</dbReference>
<dbReference type="InterPro" id="IPR006035">
    <property type="entry name" value="Ureohydrolase"/>
</dbReference>
<feature type="chain" id="PRO_5008598680" evidence="6">
    <location>
        <begin position="22"/>
        <end position="395"/>
    </location>
</feature>
<proteinExistence type="inferred from homology"/>
<comment type="similarity">
    <text evidence="1">Belongs to the arginase family. Agmatinase subfamily.</text>
</comment>
<dbReference type="PIRSF" id="PIRSF036979">
    <property type="entry name" value="Arginase"/>
    <property type="match status" value="1"/>
</dbReference>
<dbReference type="Proteomes" id="UP000092321">
    <property type="component" value="Unassembled WGS sequence"/>
</dbReference>
<feature type="binding site" evidence="4">
    <location>
        <position position="208"/>
    </location>
    <ligand>
        <name>Mn(2+)</name>
        <dbReference type="ChEBI" id="CHEBI:29035"/>
        <label>1</label>
    </ligand>
</feature>